<dbReference type="AlphaFoldDB" id="A0A8I1KIG5"/>
<dbReference type="PROSITE" id="PS50076">
    <property type="entry name" value="DNAJ_2"/>
    <property type="match status" value="1"/>
</dbReference>
<evidence type="ECO:0000259" key="2">
    <source>
        <dbReference type="PROSITE" id="PS50076"/>
    </source>
</evidence>
<keyword evidence="4" id="KW-1185">Reference proteome</keyword>
<keyword evidence="1" id="KW-0143">Chaperone</keyword>
<dbReference type="PANTHER" id="PTHR44145:SF3">
    <property type="entry name" value="DNAJ HOMOLOG SUBFAMILY A MEMBER 3, MITOCHONDRIAL"/>
    <property type="match status" value="1"/>
</dbReference>
<evidence type="ECO:0000313" key="4">
    <source>
        <dbReference type="Proteomes" id="UP000623250"/>
    </source>
</evidence>
<dbReference type="InterPro" id="IPR051938">
    <property type="entry name" value="Apopto_cytoskel_mod"/>
</dbReference>
<dbReference type="InterPro" id="IPR036869">
    <property type="entry name" value="J_dom_sf"/>
</dbReference>
<gene>
    <name evidence="3" type="ORF">JDN41_03445</name>
</gene>
<comment type="caution">
    <text evidence="3">The sequence shown here is derived from an EMBL/GenBank/DDBJ whole genome shotgun (WGS) entry which is preliminary data.</text>
</comment>
<protein>
    <submittedName>
        <fullName evidence="3">DnaJ domain-containing protein</fullName>
    </submittedName>
</protein>
<feature type="domain" description="J" evidence="2">
    <location>
        <begin position="159"/>
        <end position="218"/>
    </location>
</feature>
<dbReference type="CDD" id="cd06257">
    <property type="entry name" value="DnaJ"/>
    <property type="match status" value="1"/>
</dbReference>
<dbReference type="Gene3D" id="1.10.287.110">
    <property type="entry name" value="DnaJ domain"/>
    <property type="match status" value="1"/>
</dbReference>
<dbReference type="EMBL" id="JAEMUK010000008">
    <property type="protein sequence ID" value="MBJ7542607.1"/>
    <property type="molecule type" value="Genomic_DNA"/>
</dbReference>
<accession>A0A8I1KIG5</accession>
<dbReference type="Pfam" id="PF00226">
    <property type="entry name" value="DnaJ"/>
    <property type="match status" value="1"/>
</dbReference>
<organism evidence="3 4">
    <name type="scientific">Rhodomicrobium udaipurense</name>
    <dbReference type="NCBI Taxonomy" id="1202716"/>
    <lineage>
        <taxon>Bacteria</taxon>
        <taxon>Pseudomonadati</taxon>
        <taxon>Pseudomonadota</taxon>
        <taxon>Alphaproteobacteria</taxon>
        <taxon>Hyphomicrobiales</taxon>
        <taxon>Hyphomicrobiaceae</taxon>
        <taxon>Rhodomicrobium</taxon>
    </lineage>
</organism>
<proteinExistence type="predicted"/>
<dbReference type="RefSeq" id="WP_013417997.1">
    <property type="nucleotide sequence ID" value="NZ_JAEMUK010000008.1"/>
</dbReference>
<sequence>MKLDSKYFDSIRVTKGRGRSRAEKPAAAAPRACQWRGCTKPGLHKAPKGRDAEGEYYLFCRDHVVEYNKTYDYFAGMKDEEVADFQKSAATGHRPTWSMGVHGHDAPELHAARDAAAAAAAATAANDPFELLKRVRGREQARSAEAVKQRRAVSKGALKHLHSLNLDETASSDDIKIQFKALVKLHHPDHNGGDRSSEDRFREVLAAYNYLKQSGLVR</sequence>
<dbReference type="InterPro" id="IPR001623">
    <property type="entry name" value="DnaJ_domain"/>
</dbReference>
<name>A0A8I1KIG5_9HYPH</name>
<dbReference type="Proteomes" id="UP000623250">
    <property type="component" value="Unassembled WGS sequence"/>
</dbReference>
<dbReference type="SUPFAM" id="SSF46565">
    <property type="entry name" value="Chaperone J-domain"/>
    <property type="match status" value="1"/>
</dbReference>
<reference evidence="3 4" key="1">
    <citation type="submission" date="2020-12" db="EMBL/GenBank/DDBJ databases">
        <title>Revised draft genomes of Rhodomicrobium vannielii ATCC 17100 and Rhodomicrobium udaipurense JA643.</title>
        <authorList>
            <person name="Conners E.M."/>
            <person name="Davenport E.J."/>
            <person name="Bose A."/>
        </authorList>
    </citation>
    <scope>NUCLEOTIDE SEQUENCE [LARGE SCALE GENOMIC DNA]</scope>
    <source>
        <strain evidence="3 4">JA643</strain>
    </source>
</reference>
<evidence type="ECO:0000256" key="1">
    <source>
        <dbReference type="ARBA" id="ARBA00023186"/>
    </source>
</evidence>
<evidence type="ECO:0000313" key="3">
    <source>
        <dbReference type="EMBL" id="MBJ7542607.1"/>
    </source>
</evidence>
<dbReference type="PRINTS" id="PR00625">
    <property type="entry name" value="JDOMAIN"/>
</dbReference>
<dbReference type="SMART" id="SM00271">
    <property type="entry name" value="DnaJ"/>
    <property type="match status" value="1"/>
</dbReference>
<dbReference type="PANTHER" id="PTHR44145">
    <property type="entry name" value="DNAJ HOMOLOG SUBFAMILY A MEMBER 3, MITOCHONDRIAL"/>
    <property type="match status" value="1"/>
</dbReference>